<reference evidence="4" key="1">
    <citation type="journal article" date="2014" name="Front. Microbiol.">
        <title>High frequency of phylogenetically diverse reductive dehalogenase-homologous genes in deep subseafloor sedimentary metagenomes.</title>
        <authorList>
            <person name="Kawai M."/>
            <person name="Futagami T."/>
            <person name="Toyoda A."/>
            <person name="Takaki Y."/>
            <person name="Nishi S."/>
            <person name="Hori S."/>
            <person name="Arai W."/>
            <person name="Tsubouchi T."/>
            <person name="Morono Y."/>
            <person name="Uchiyama I."/>
            <person name="Ito T."/>
            <person name="Fujiyama A."/>
            <person name="Inagaki F."/>
            <person name="Takami H."/>
        </authorList>
    </citation>
    <scope>NUCLEOTIDE SEQUENCE</scope>
    <source>
        <strain evidence="4">Expedition CK06-06</strain>
    </source>
</reference>
<protein>
    <recommendedName>
        <fullName evidence="3">Fe/B12 periplasmic-binding domain-containing protein</fullName>
    </recommendedName>
</protein>
<feature type="domain" description="Fe/B12 periplasmic-binding" evidence="3">
    <location>
        <begin position="22"/>
        <end position="251"/>
    </location>
</feature>
<dbReference type="Pfam" id="PF01497">
    <property type="entry name" value="Peripla_BP_2"/>
    <property type="match status" value="1"/>
</dbReference>
<dbReference type="InterPro" id="IPR050902">
    <property type="entry name" value="ABC_Transporter_SBP"/>
</dbReference>
<dbReference type="PANTHER" id="PTHR30535">
    <property type="entry name" value="VITAMIN B12-BINDING PROTEIN"/>
    <property type="match status" value="1"/>
</dbReference>
<dbReference type="PANTHER" id="PTHR30535:SF34">
    <property type="entry name" value="MOLYBDATE-BINDING PROTEIN MOLA"/>
    <property type="match status" value="1"/>
</dbReference>
<dbReference type="EMBL" id="BARV01032333">
    <property type="protein sequence ID" value="GAI33421.1"/>
    <property type="molecule type" value="Genomic_DNA"/>
</dbReference>
<organism evidence="4">
    <name type="scientific">marine sediment metagenome</name>
    <dbReference type="NCBI Taxonomy" id="412755"/>
    <lineage>
        <taxon>unclassified sequences</taxon>
        <taxon>metagenomes</taxon>
        <taxon>ecological metagenomes</taxon>
    </lineage>
</organism>
<dbReference type="InterPro" id="IPR002491">
    <property type="entry name" value="ABC_transptr_periplasmic_BD"/>
</dbReference>
<feature type="non-terminal residue" evidence="4">
    <location>
        <position position="1"/>
    </location>
</feature>
<dbReference type="NCBIfam" id="NF038402">
    <property type="entry name" value="TroA_like"/>
    <property type="match status" value="1"/>
</dbReference>
<dbReference type="GO" id="GO:0071281">
    <property type="term" value="P:cellular response to iron ion"/>
    <property type="evidence" value="ECO:0007669"/>
    <property type="project" value="TreeGrafter"/>
</dbReference>
<dbReference type="Gene3D" id="3.40.50.1980">
    <property type="entry name" value="Nitrogenase molybdenum iron protein domain"/>
    <property type="match status" value="2"/>
</dbReference>
<name>X1NT68_9ZZZZ</name>
<dbReference type="InterPro" id="IPR054828">
    <property type="entry name" value="Vit_B12_bind_prot"/>
</dbReference>
<keyword evidence="1" id="KW-0732">Signal</keyword>
<evidence type="ECO:0000259" key="3">
    <source>
        <dbReference type="PROSITE" id="PS50983"/>
    </source>
</evidence>
<gene>
    <name evidence="4" type="ORF">S06H3_50998</name>
</gene>
<feature type="region of interest" description="Disordered" evidence="2">
    <location>
        <begin position="1"/>
        <end position="22"/>
    </location>
</feature>
<evidence type="ECO:0000256" key="2">
    <source>
        <dbReference type="SAM" id="MobiDB-lite"/>
    </source>
</evidence>
<feature type="non-terminal residue" evidence="4">
    <location>
        <position position="251"/>
    </location>
</feature>
<evidence type="ECO:0000256" key="1">
    <source>
        <dbReference type="ARBA" id="ARBA00022729"/>
    </source>
</evidence>
<proteinExistence type="predicted"/>
<sequence>QNNTQDKVLKPNSTDSPNKPTRIVSLAPNLTEILFALGLDEEIAAVSSGSDYPPKAAKKSKVGTFWQPNTEAIIASKPDLVITLWFEQQKSVADSLKRLGYEVLTLKIEKIEELLTAIQKIGTATGCRQRSDELAENISTQLDDLKSKLSLTNKVKMLWVVQVEPLRVAGRNTFINELIELAGGENAIGPTISQYPQIGTEELLVCGTQAIIQSAMGKSNISEQQQAAETFWSKWSSLPAVKNNRIYVVEP</sequence>
<dbReference type="PROSITE" id="PS50983">
    <property type="entry name" value="FE_B12_PBP"/>
    <property type="match status" value="1"/>
</dbReference>
<evidence type="ECO:0000313" key="4">
    <source>
        <dbReference type="EMBL" id="GAI33421.1"/>
    </source>
</evidence>
<comment type="caution">
    <text evidence="4">The sequence shown here is derived from an EMBL/GenBank/DDBJ whole genome shotgun (WGS) entry which is preliminary data.</text>
</comment>
<accession>X1NT68</accession>
<dbReference type="AlphaFoldDB" id="X1NT68"/>
<dbReference type="SUPFAM" id="SSF53807">
    <property type="entry name" value="Helical backbone' metal receptor"/>
    <property type="match status" value="1"/>
</dbReference>
<feature type="compositionally biased region" description="Polar residues" evidence="2">
    <location>
        <begin position="1"/>
        <end position="19"/>
    </location>
</feature>